<gene>
    <name evidence="2" type="ORF">Zmor_001966</name>
</gene>
<dbReference type="AlphaFoldDB" id="A0AA38IZS4"/>
<keyword evidence="3" id="KW-1185">Reference proteome</keyword>
<dbReference type="PANTHER" id="PTHR24559">
    <property type="entry name" value="TRANSPOSON TY3-I GAG-POL POLYPROTEIN"/>
    <property type="match status" value="1"/>
</dbReference>
<dbReference type="PANTHER" id="PTHR24559:SF444">
    <property type="entry name" value="REVERSE TRANSCRIPTASE DOMAIN-CONTAINING PROTEIN"/>
    <property type="match status" value="1"/>
</dbReference>
<protein>
    <submittedName>
        <fullName evidence="2">Uncharacterized protein</fullName>
    </submittedName>
</protein>
<dbReference type="SUPFAM" id="SSF56672">
    <property type="entry name" value="DNA/RNA polymerases"/>
    <property type="match status" value="1"/>
</dbReference>
<dbReference type="InterPro" id="IPR053134">
    <property type="entry name" value="RNA-dir_DNA_polymerase"/>
</dbReference>
<reference evidence="2" key="1">
    <citation type="journal article" date="2023" name="G3 (Bethesda)">
        <title>Whole genome assemblies of Zophobas morio and Tenebrio molitor.</title>
        <authorList>
            <person name="Kaur S."/>
            <person name="Stinson S.A."/>
            <person name="diCenzo G.C."/>
        </authorList>
    </citation>
    <scope>NUCLEOTIDE SEQUENCE</scope>
    <source>
        <strain evidence="2">QUZm001</strain>
    </source>
</reference>
<name>A0AA38IZS4_9CUCU</name>
<organism evidence="2 3">
    <name type="scientific">Zophobas morio</name>
    <dbReference type="NCBI Taxonomy" id="2755281"/>
    <lineage>
        <taxon>Eukaryota</taxon>
        <taxon>Metazoa</taxon>
        <taxon>Ecdysozoa</taxon>
        <taxon>Arthropoda</taxon>
        <taxon>Hexapoda</taxon>
        <taxon>Insecta</taxon>
        <taxon>Pterygota</taxon>
        <taxon>Neoptera</taxon>
        <taxon>Endopterygota</taxon>
        <taxon>Coleoptera</taxon>
        <taxon>Polyphaga</taxon>
        <taxon>Cucujiformia</taxon>
        <taxon>Tenebrionidae</taxon>
        <taxon>Zophobas</taxon>
    </lineage>
</organism>
<evidence type="ECO:0000256" key="1">
    <source>
        <dbReference type="SAM" id="MobiDB-lite"/>
    </source>
</evidence>
<feature type="region of interest" description="Disordered" evidence="1">
    <location>
        <begin position="84"/>
        <end position="107"/>
    </location>
</feature>
<dbReference type="EMBL" id="JALNTZ010000001">
    <property type="protein sequence ID" value="KAJ3666527.1"/>
    <property type="molecule type" value="Genomic_DNA"/>
</dbReference>
<dbReference type="GO" id="GO:0071897">
    <property type="term" value="P:DNA biosynthetic process"/>
    <property type="evidence" value="ECO:0007669"/>
    <property type="project" value="UniProtKB-ARBA"/>
</dbReference>
<comment type="caution">
    <text evidence="2">The sequence shown here is derived from an EMBL/GenBank/DDBJ whole genome shotgun (WGS) entry which is preliminary data.</text>
</comment>
<evidence type="ECO:0000313" key="3">
    <source>
        <dbReference type="Proteomes" id="UP001168821"/>
    </source>
</evidence>
<accession>A0AA38IZS4</accession>
<dbReference type="Gene3D" id="3.10.10.10">
    <property type="entry name" value="HIV Type 1 Reverse Transcriptase, subunit A, domain 1"/>
    <property type="match status" value="1"/>
</dbReference>
<proteinExistence type="predicted"/>
<dbReference type="Proteomes" id="UP001168821">
    <property type="component" value="Unassembled WGS sequence"/>
</dbReference>
<dbReference type="InterPro" id="IPR043502">
    <property type="entry name" value="DNA/RNA_pol_sf"/>
</dbReference>
<sequence>MVRLIDHQINSDLPENEQHKLVDVLQEFPDVFAASSDELGKTNGVEHEIDIQRPKPMKCKGYRASHKEREIIDTQIQEMLENGITEPSSSPWGFPLVLTKKKEGSTR</sequence>
<evidence type="ECO:0000313" key="2">
    <source>
        <dbReference type="EMBL" id="KAJ3666527.1"/>
    </source>
</evidence>